<dbReference type="RefSeq" id="WP_126074424.1">
    <property type="nucleotide sequence ID" value="NZ_CP051166.1"/>
</dbReference>
<evidence type="ECO:0000313" key="2">
    <source>
        <dbReference type="EMBL" id="RSZ58526.1"/>
    </source>
</evidence>
<comment type="caution">
    <text evidence="2">The sequence shown here is derived from an EMBL/GenBank/DDBJ whole genome shotgun (WGS) entry which is preliminary data.</text>
</comment>
<dbReference type="AlphaFoldDB" id="A0A430HLT6"/>
<keyword evidence="1" id="KW-0812">Transmembrane</keyword>
<reference evidence="2 3" key="1">
    <citation type="submission" date="2018-12" db="EMBL/GenBank/DDBJ databases">
        <authorList>
            <person name="Yang E."/>
        </authorList>
    </citation>
    <scope>NUCLEOTIDE SEQUENCE [LARGE SCALE GENOMIC DNA]</scope>
    <source>
        <strain evidence="2 3">SOD</strain>
    </source>
</reference>
<accession>A0A430HLT6</accession>
<dbReference type="OrthoDB" id="9149244at2"/>
<sequence>MNIALPALIAFLLLLPGFIFRTRLKRAERTSLDFSPFGQIVAEAVLWSFCAHLVWLVLSDIVFSQRFQPLVLMKLLSSAPLSQADATVAVAANFEWIATYFGSLFIAAFLVPTVARAAISRYRLDRSSAPWGSVFRFHDAPWYYLLTGADFTEEEAPDFIVISAIVEIAKEAVLYVGVLSEFFVDADGQLDRLVLQGVSRRPISADKNSIDAGSGHDTERFYEVDGDSFVLRYSETITLNVQYVKLSTEETAGAAGGSPAVSLPAAADRSIASGFTACFFARRWA</sequence>
<dbReference type="Proteomes" id="UP000278085">
    <property type="component" value="Unassembled WGS sequence"/>
</dbReference>
<feature type="transmembrane region" description="Helical" evidence="1">
    <location>
        <begin position="37"/>
        <end position="58"/>
    </location>
</feature>
<name>A0A430HLT6_9BURK</name>
<evidence type="ECO:0000313" key="3">
    <source>
        <dbReference type="Proteomes" id="UP000278085"/>
    </source>
</evidence>
<keyword evidence="1" id="KW-0472">Membrane</keyword>
<keyword evidence="3" id="KW-1185">Reference proteome</keyword>
<protein>
    <submittedName>
        <fullName evidence="2">Uncharacterized protein</fullName>
    </submittedName>
</protein>
<organism evidence="2 3">
    <name type="scientific">Massilia atriviolacea</name>
    <dbReference type="NCBI Taxonomy" id="2495579"/>
    <lineage>
        <taxon>Bacteria</taxon>
        <taxon>Pseudomonadati</taxon>
        <taxon>Pseudomonadota</taxon>
        <taxon>Betaproteobacteria</taxon>
        <taxon>Burkholderiales</taxon>
        <taxon>Oxalobacteraceae</taxon>
        <taxon>Telluria group</taxon>
        <taxon>Massilia</taxon>
    </lineage>
</organism>
<feature type="transmembrane region" description="Helical" evidence="1">
    <location>
        <begin position="97"/>
        <end position="119"/>
    </location>
</feature>
<dbReference type="EMBL" id="RXLQ01000006">
    <property type="protein sequence ID" value="RSZ58526.1"/>
    <property type="molecule type" value="Genomic_DNA"/>
</dbReference>
<gene>
    <name evidence="2" type="ORF">EJB06_12855</name>
</gene>
<proteinExistence type="predicted"/>
<evidence type="ECO:0000256" key="1">
    <source>
        <dbReference type="SAM" id="Phobius"/>
    </source>
</evidence>
<keyword evidence="1" id="KW-1133">Transmembrane helix</keyword>